<dbReference type="InterPro" id="IPR045584">
    <property type="entry name" value="Pilin-like"/>
</dbReference>
<evidence type="ECO:0000259" key="10">
    <source>
        <dbReference type="PROSITE" id="PS51272"/>
    </source>
</evidence>
<evidence type="ECO:0000256" key="4">
    <source>
        <dbReference type="ARBA" id="ARBA00022692"/>
    </source>
</evidence>
<keyword evidence="8" id="KW-0175">Coiled coil</keyword>
<evidence type="ECO:0000256" key="8">
    <source>
        <dbReference type="SAM" id="Coils"/>
    </source>
</evidence>
<sequence length="498" mass="51775">MKKSKKVLLSAAIAAAIMGSVSVPQIQAMNTNITGDVNVTGNAQANTINATSAISSPQIVGAKVYAGTVDAANEVSANEVSAKTTQTVSLQVTGDTHLEGTTLADTITADEANVVKGNISNLSVSGKAEFTGTDGVSISDSLTVGNDTFKVDAESGITSAKILHGDQLTADNATFNTTDANTTKTGTLTVTGDARLEGTTLANEIGAGKVVSDEIEAGNVQAYGSLQVKGDARLEGKLTVGKIDNVEKAITDNQTAIKNETNDRVAADAKLSNRISDNSSAIQSLRHDVSDLGTEIDNVGAISAALAGLHPLDWNGSGSKFQLSAAAGTYDGKQAMALGGFYHPNRNMLLSLGVSSSLGSDRKTAGNVGITFRVGKGSNGTVSDDVAERLAAMDQKISQLESQNQKLTSMLAIVDPSLTKEFPDVPANHWAYEAVSKLAGNGIVEGYPDGDFHGDRTMTRYEMAQVIYKALKKGGTVDQKLVKEFNKEIEAVKANDAQ</sequence>
<dbReference type="Proteomes" id="UP000017908">
    <property type="component" value="Unassembled WGS sequence"/>
</dbReference>
<keyword evidence="5 9" id="KW-0732">Signal</keyword>
<dbReference type="Pfam" id="PF03895">
    <property type="entry name" value="YadA_anchor"/>
    <property type="match status" value="1"/>
</dbReference>
<proteinExistence type="predicted"/>
<dbReference type="InterPro" id="IPR051465">
    <property type="entry name" value="Cell_Envelope_Struct_Comp"/>
</dbReference>
<keyword evidence="6" id="KW-0472">Membrane</keyword>
<dbReference type="InterPro" id="IPR001119">
    <property type="entry name" value="SLH_dom"/>
</dbReference>
<comment type="subcellular location">
    <subcellularLocation>
        <location evidence="2">Cell outer membrane</location>
    </subcellularLocation>
    <subcellularLocation>
        <location evidence="1">Cell surface</location>
    </subcellularLocation>
</comment>
<evidence type="ECO:0000256" key="5">
    <source>
        <dbReference type="ARBA" id="ARBA00022729"/>
    </source>
</evidence>
<keyword evidence="7" id="KW-0998">Cell outer membrane</keyword>
<organism evidence="11">
    <name type="scientific">Megasphaera elsdenii CAG:570</name>
    <dbReference type="NCBI Taxonomy" id="1263087"/>
    <lineage>
        <taxon>Bacteria</taxon>
        <taxon>Bacillati</taxon>
        <taxon>Bacillota</taxon>
        <taxon>Negativicutes</taxon>
        <taxon>Veillonellales</taxon>
        <taxon>Veillonellaceae</taxon>
        <taxon>Megasphaera</taxon>
    </lineage>
</organism>
<keyword evidence="3" id="KW-1134">Transmembrane beta strand</keyword>
<dbReference type="GO" id="GO:0009279">
    <property type="term" value="C:cell outer membrane"/>
    <property type="evidence" value="ECO:0007669"/>
    <property type="project" value="UniProtKB-SubCell"/>
</dbReference>
<protein>
    <submittedName>
        <fullName evidence="11">S-layer domain protein</fullName>
    </submittedName>
</protein>
<dbReference type="PANTHER" id="PTHR43308">
    <property type="entry name" value="OUTER MEMBRANE PROTEIN ALPHA-RELATED"/>
    <property type="match status" value="1"/>
</dbReference>
<accession>R7MZS5</accession>
<comment type="caution">
    <text evidence="11">The sequence shown here is derived from an EMBL/GenBank/DDBJ whole genome shotgun (WGS) entry which is preliminary data.</text>
</comment>
<evidence type="ECO:0000256" key="6">
    <source>
        <dbReference type="ARBA" id="ARBA00023136"/>
    </source>
</evidence>
<dbReference type="Gene3D" id="3.30.1300.30">
    <property type="entry name" value="GSPII I/J protein-like"/>
    <property type="match status" value="1"/>
</dbReference>
<evidence type="ECO:0000256" key="9">
    <source>
        <dbReference type="SAM" id="SignalP"/>
    </source>
</evidence>
<name>R7MZS5_MEGEL</name>
<feature type="domain" description="SLH" evidence="10">
    <location>
        <begin position="418"/>
        <end position="481"/>
    </location>
</feature>
<gene>
    <name evidence="11" type="ORF">BN715_01563</name>
</gene>
<dbReference type="Pfam" id="PF00395">
    <property type="entry name" value="SLH"/>
    <property type="match status" value="1"/>
</dbReference>
<dbReference type="EMBL" id="CBKE010000253">
    <property type="protein sequence ID" value="CDF05298.1"/>
    <property type="molecule type" value="Genomic_DNA"/>
</dbReference>
<dbReference type="PANTHER" id="PTHR43308:SF1">
    <property type="entry name" value="OUTER MEMBRANE PROTEIN ALPHA"/>
    <property type="match status" value="1"/>
</dbReference>
<dbReference type="InterPro" id="IPR005594">
    <property type="entry name" value="YadA_C"/>
</dbReference>
<dbReference type="GO" id="GO:0009986">
    <property type="term" value="C:cell surface"/>
    <property type="evidence" value="ECO:0007669"/>
    <property type="project" value="UniProtKB-SubCell"/>
</dbReference>
<evidence type="ECO:0000256" key="3">
    <source>
        <dbReference type="ARBA" id="ARBA00022452"/>
    </source>
</evidence>
<evidence type="ECO:0000313" key="11">
    <source>
        <dbReference type="EMBL" id="CDF05298.1"/>
    </source>
</evidence>
<evidence type="ECO:0000256" key="1">
    <source>
        <dbReference type="ARBA" id="ARBA00004241"/>
    </source>
</evidence>
<keyword evidence="4" id="KW-0812">Transmembrane</keyword>
<feature type="signal peptide" evidence="9">
    <location>
        <begin position="1"/>
        <end position="28"/>
    </location>
</feature>
<feature type="chain" id="PRO_5004440520" evidence="9">
    <location>
        <begin position="29"/>
        <end position="498"/>
    </location>
</feature>
<evidence type="ECO:0000256" key="7">
    <source>
        <dbReference type="ARBA" id="ARBA00023237"/>
    </source>
</evidence>
<dbReference type="AlphaFoldDB" id="R7MZS5"/>
<evidence type="ECO:0000256" key="2">
    <source>
        <dbReference type="ARBA" id="ARBA00004442"/>
    </source>
</evidence>
<dbReference type="PROSITE" id="PS51272">
    <property type="entry name" value="SLH"/>
    <property type="match status" value="1"/>
</dbReference>
<feature type="coiled-coil region" evidence="8">
    <location>
        <begin position="383"/>
        <end position="410"/>
    </location>
</feature>
<reference evidence="11" key="1">
    <citation type="submission" date="2012-11" db="EMBL/GenBank/DDBJ databases">
        <title>Dependencies among metagenomic species, viruses, plasmids and units of genetic variation.</title>
        <authorList>
            <person name="Nielsen H.B."/>
            <person name="Almeida M."/>
            <person name="Juncker A.S."/>
            <person name="Rasmussen S."/>
            <person name="Li J."/>
            <person name="Sunagawa S."/>
            <person name="Plichta D."/>
            <person name="Gautier L."/>
            <person name="Le Chatelier E."/>
            <person name="Peletier E."/>
            <person name="Bonde I."/>
            <person name="Nielsen T."/>
            <person name="Manichanh C."/>
            <person name="Arumugam M."/>
            <person name="Batto J."/>
            <person name="Santos M.B.Q.D."/>
            <person name="Blom N."/>
            <person name="Borruel N."/>
            <person name="Burgdorf K.S."/>
            <person name="Boumezbeur F."/>
            <person name="Casellas F."/>
            <person name="Dore J."/>
            <person name="Guarner F."/>
            <person name="Hansen T."/>
            <person name="Hildebrand F."/>
            <person name="Kaas R.S."/>
            <person name="Kennedy S."/>
            <person name="Kristiansen K."/>
            <person name="Kultima J.R."/>
            <person name="Leonard P."/>
            <person name="Levenez F."/>
            <person name="Lund O."/>
            <person name="Moumen B."/>
            <person name="Le Paslier D."/>
            <person name="Pons N."/>
            <person name="Pedersen O."/>
            <person name="Prifti E."/>
            <person name="Qin J."/>
            <person name="Raes J."/>
            <person name="Tap J."/>
            <person name="Tims S."/>
            <person name="Ussery D.W."/>
            <person name="Yamada T."/>
            <person name="MetaHit consortium"/>
            <person name="Renault P."/>
            <person name="Sicheritz-Ponten T."/>
            <person name="Bork P."/>
            <person name="Wang J."/>
            <person name="Brunak S."/>
            <person name="Ehrlich S.D."/>
        </authorList>
    </citation>
    <scope>NUCLEOTIDE SEQUENCE [LARGE SCALE GENOMIC DNA]</scope>
</reference>
<dbReference type="SUPFAM" id="SSF54523">
    <property type="entry name" value="Pili subunits"/>
    <property type="match status" value="1"/>
</dbReference>